<gene>
    <name evidence="7" type="ORF">CR205_03290</name>
</gene>
<keyword evidence="4 6" id="KW-1133">Transmembrane helix</keyword>
<dbReference type="AlphaFoldDB" id="A0A2W0HKK8"/>
<feature type="transmembrane region" description="Helical" evidence="6">
    <location>
        <begin position="224"/>
        <end position="242"/>
    </location>
</feature>
<dbReference type="PANTHER" id="PTHR30474:SF1">
    <property type="entry name" value="PEPTIDOGLYCAN GLYCOSYLTRANSFERASE MRDB"/>
    <property type="match status" value="1"/>
</dbReference>
<dbReference type="RefSeq" id="WP_110516902.1">
    <property type="nucleotide sequence ID" value="NZ_PDOF01000001.1"/>
</dbReference>
<reference evidence="7 8" key="1">
    <citation type="submission" date="2017-10" db="EMBL/GenBank/DDBJ databases">
        <title>Bacillus sp. nov., a halophilic bacterium isolated from a Yangshapao Lake.</title>
        <authorList>
            <person name="Wang H."/>
        </authorList>
    </citation>
    <scope>NUCLEOTIDE SEQUENCE [LARGE SCALE GENOMIC DNA]</scope>
    <source>
        <strain evidence="7 8">YSP-3</strain>
    </source>
</reference>
<dbReference type="GO" id="GO:0008360">
    <property type="term" value="P:regulation of cell shape"/>
    <property type="evidence" value="ECO:0007669"/>
    <property type="project" value="UniProtKB-KW"/>
</dbReference>
<organism evidence="7 8">
    <name type="scientific">Alteribacter lacisalsi</name>
    <dbReference type="NCBI Taxonomy" id="2045244"/>
    <lineage>
        <taxon>Bacteria</taxon>
        <taxon>Bacillati</taxon>
        <taxon>Bacillota</taxon>
        <taxon>Bacilli</taxon>
        <taxon>Bacillales</taxon>
        <taxon>Bacillaceae</taxon>
        <taxon>Alteribacter</taxon>
    </lineage>
</organism>
<keyword evidence="5 6" id="KW-0472">Membrane</keyword>
<feature type="transmembrane region" description="Helical" evidence="6">
    <location>
        <begin position="249"/>
        <end position="271"/>
    </location>
</feature>
<dbReference type="InterPro" id="IPR001182">
    <property type="entry name" value="FtsW/RodA"/>
</dbReference>
<evidence type="ECO:0000256" key="3">
    <source>
        <dbReference type="ARBA" id="ARBA00022960"/>
    </source>
</evidence>
<feature type="transmembrane region" description="Helical" evidence="6">
    <location>
        <begin position="115"/>
        <end position="133"/>
    </location>
</feature>
<dbReference type="GO" id="GO:0005886">
    <property type="term" value="C:plasma membrane"/>
    <property type="evidence" value="ECO:0007669"/>
    <property type="project" value="TreeGrafter"/>
</dbReference>
<dbReference type="GO" id="GO:0015648">
    <property type="term" value="F:lipid-linked peptidoglycan transporter activity"/>
    <property type="evidence" value="ECO:0007669"/>
    <property type="project" value="TreeGrafter"/>
</dbReference>
<feature type="transmembrane region" description="Helical" evidence="6">
    <location>
        <begin position="332"/>
        <end position="360"/>
    </location>
</feature>
<feature type="transmembrane region" description="Helical" evidence="6">
    <location>
        <begin position="79"/>
        <end position="103"/>
    </location>
</feature>
<accession>A0A2W0HKK8</accession>
<name>A0A2W0HKK8_9BACI</name>
<feature type="transmembrane region" description="Helical" evidence="6">
    <location>
        <begin position="202"/>
        <end position="218"/>
    </location>
</feature>
<dbReference type="OrthoDB" id="2192428at2"/>
<feature type="transmembrane region" description="Helical" evidence="6">
    <location>
        <begin position="406"/>
        <end position="428"/>
    </location>
</feature>
<evidence type="ECO:0000256" key="1">
    <source>
        <dbReference type="ARBA" id="ARBA00004141"/>
    </source>
</evidence>
<dbReference type="PANTHER" id="PTHR30474">
    <property type="entry name" value="CELL CYCLE PROTEIN"/>
    <property type="match status" value="1"/>
</dbReference>
<evidence type="ECO:0000256" key="6">
    <source>
        <dbReference type="SAM" id="Phobius"/>
    </source>
</evidence>
<dbReference type="Pfam" id="PF01098">
    <property type="entry name" value="FTSW_RODA_SPOVE"/>
    <property type="match status" value="1"/>
</dbReference>
<keyword evidence="3" id="KW-0133">Cell shape</keyword>
<evidence type="ECO:0000313" key="7">
    <source>
        <dbReference type="EMBL" id="PYZ97632.1"/>
    </source>
</evidence>
<proteinExistence type="predicted"/>
<evidence type="ECO:0000313" key="8">
    <source>
        <dbReference type="Proteomes" id="UP000248066"/>
    </source>
</evidence>
<keyword evidence="8" id="KW-1185">Reference proteome</keyword>
<evidence type="ECO:0000256" key="2">
    <source>
        <dbReference type="ARBA" id="ARBA00022692"/>
    </source>
</evidence>
<evidence type="ECO:0000256" key="5">
    <source>
        <dbReference type="ARBA" id="ARBA00023136"/>
    </source>
</evidence>
<protein>
    <submittedName>
        <fullName evidence="7">Cell division protein FtsW</fullName>
    </submittedName>
</protein>
<evidence type="ECO:0000256" key="4">
    <source>
        <dbReference type="ARBA" id="ARBA00022989"/>
    </source>
</evidence>
<dbReference type="InterPro" id="IPR047928">
    <property type="entry name" value="Perm_prefix_1"/>
</dbReference>
<comment type="subcellular location">
    <subcellularLocation>
        <location evidence="1">Membrane</location>
        <topology evidence="1">Multi-pass membrane protein</topology>
    </subcellularLocation>
</comment>
<dbReference type="NCBIfam" id="NF038403">
    <property type="entry name" value="perm_prefix_1"/>
    <property type="match status" value="1"/>
</dbReference>
<comment type="caution">
    <text evidence="7">The sequence shown here is derived from an EMBL/GenBank/DDBJ whole genome shotgun (WGS) entry which is preliminary data.</text>
</comment>
<keyword evidence="7" id="KW-0132">Cell division</keyword>
<feature type="transmembrane region" description="Helical" evidence="6">
    <location>
        <begin position="140"/>
        <end position="161"/>
    </location>
</feature>
<sequence length="438" mass="48410">MSRETFITFLEKVTSRVKARGAHAMIKKELHTHMEELRKSYETRGRSREEAEELAVEQMGNPYTVGDRLNRIHKPRMDWILIALFAMLAGTGLLTGFGAASNLSLPASYFVERQAIWYAIALIFLVSVMFFDYRKLAKWCVSFYGAGLFLLAATSLFGVTMNGAQRWLAVGGLTIDGGMLALLFFLLGWAGMLHRIDLYKSWQWQIGLTAMLWAPAVIYLSMPYIVLAVIYLLFVTAMFLFSGAGRKTILTLGGLNTLAVLIVAAGAYVTVPGARFSHLEGRIGGFLNPNAAADGHGYMYMMVRQALSEAGWFGNGLLDTGHGLPEAHTDLAFVYLVYALGWSFGIFLCLLILAFVWRICRNTFKTPDHFGRLLVIGGAVMFSLPAVWNILMGLGILPIAGVSLPLVSYGGSMLLLYAIVLGLILNVYRKKDIIQPTM</sequence>
<dbReference type="EMBL" id="PDOF01000001">
    <property type="protein sequence ID" value="PYZ97632.1"/>
    <property type="molecule type" value="Genomic_DNA"/>
</dbReference>
<feature type="transmembrane region" description="Helical" evidence="6">
    <location>
        <begin position="372"/>
        <end position="400"/>
    </location>
</feature>
<dbReference type="GO" id="GO:0032153">
    <property type="term" value="C:cell division site"/>
    <property type="evidence" value="ECO:0007669"/>
    <property type="project" value="TreeGrafter"/>
</dbReference>
<dbReference type="Proteomes" id="UP000248066">
    <property type="component" value="Unassembled WGS sequence"/>
</dbReference>
<dbReference type="GO" id="GO:0051301">
    <property type="term" value="P:cell division"/>
    <property type="evidence" value="ECO:0007669"/>
    <property type="project" value="UniProtKB-KW"/>
</dbReference>
<keyword evidence="7" id="KW-0131">Cell cycle</keyword>
<keyword evidence="2 6" id="KW-0812">Transmembrane</keyword>
<feature type="transmembrane region" description="Helical" evidence="6">
    <location>
        <begin position="167"/>
        <end position="190"/>
    </location>
</feature>